<dbReference type="EMBL" id="CM000844">
    <property type="protein sequence ID" value="KRH28907.1"/>
    <property type="molecule type" value="Genomic_DNA"/>
</dbReference>
<dbReference type="GO" id="GO:0000976">
    <property type="term" value="F:transcription cis-regulatory region binding"/>
    <property type="evidence" value="ECO:0000318"/>
    <property type="project" value="GO_Central"/>
</dbReference>
<dbReference type="eggNOG" id="KOG1721">
    <property type="taxonomic scope" value="Eukaryota"/>
</dbReference>
<evidence type="ECO:0000313" key="4">
    <source>
        <dbReference type="EnsemblPlants" id="KRH28907"/>
    </source>
</evidence>
<reference evidence="3" key="3">
    <citation type="submission" date="2018-07" db="EMBL/GenBank/DDBJ databases">
        <title>WGS assembly of Glycine max.</title>
        <authorList>
            <person name="Schmutz J."/>
            <person name="Cannon S."/>
            <person name="Schlueter J."/>
            <person name="Ma J."/>
            <person name="Mitros T."/>
            <person name="Nelson W."/>
            <person name="Hyten D."/>
            <person name="Song Q."/>
            <person name="Thelen J."/>
            <person name="Cheng J."/>
            <person name="Xu D."/>
            <person name="Hellsten U."/>
            <person name="May G."/>
            <person name="Yu Y."/>
            <person name="Sakurai T."/>
            <person name="Umezawa T."/>
            <person name="Bhattacharyya M."/>
            <person name="Sandhu D."/>
            <person name="Valliyodan B."/>
            <person name="Lindquist E."/>
            <person name="Peto M."/>
            <person name="Grant D."/>
            <person name="Shu S."/>
            <person name="Goodstein D."/>
            <person name="Barry K."/>
            <person name="Futrell-Griggs M."/>
            <person name="Abernathy B."/>
            <person name="Du J."/>
            <person name="Tian Z."/>
            <person name="Zhu L."/>
            <person name="Gill N."/>
            <person name="Joshi T."/>
            <person name="Libault M."/>
            <person name="Sethuraman A."/>
            <person name="Zhang X."/>
            <person name="Shinozaki K."/>
            <person name="Nguyen H."/>
            <person name="Wing R."/>
            <person name="Cregan P."/>
            <person name="Specht J."/>
            <person name="Grimwood J."/>
            <person name="Rokhsar D."/>
            <person name="Stacey G."/>
            <person name="Shoemaker R."/>
            <person name="Jackson S."/>
        </authorList>
    </citation>
    <scope>NUCLEOTIDE SEQUENCE</scope>
    <source>
        <tissue evidence="3">Callus</tissue>
    </source>
</reference>
<dbReference type="PANTHER" id="PTHR47591">
    <property type="entry name" value="ZINC FINGER PROTEIN ZAT2-RELATED"/>
    <property type="match status" value="1"/>
</dbReference>
<dbReference type="PROSITE" id="PS00028">
    <property type="entry name" value="ZINC_FINGER_C2H2_1"/>
    <property type="match status" value="1"/>
</dbReference>
<dbReference type="Gramene" id="KRH28907">
    <property type="protein sequence ID" value="KRH28907"/>
    <property type="gene ID" value="GLYMA_11G084900"/>
</dbReference>
<feature type="region of interest" description="Disordered" evidence="1">
    <location>
        <begin position="226"/>
        <end position="321"/>
    </location>
</feature>
<dbReference type="RefSeq" id="XP_014619388.2">
    <property type="nucleotide sequence ID" value="XM_014763902.3"/>
</dbReference>
<dbReference type="AlphaFoldDB" id="I1LIA1"/>
<evidence type="ECO:0000313" key="5">
    <source>
        <dbReference type="Proteomes" id="UP000008827"/>
    </source>
</evidence>
<feature type="compositionally biased region" description="Basic and acidic residues" evidence="1">
    <location>
        <begin position="250"/>
        <end position="261"/>
    </location>
</feature>
<protein>
    <recommendedName>
        <fullName evidence="2">C2H2-type domain-containing protein</fullName>
    </recommendedName>
</protein>
<dbReference type="STRING" id="3847.I1LIA1"/>
<dbReference type="PANTHER" id="PTHR47591:SF13">
    <property type="entry name" value="OS02G0293900 PROTEIN"/>
    <property type="match status" value="1"/>
</dbReference>
<feature type="compositionally biased region" description="Low complexity" evidence="1">
    <location>
        <begin position="22"/>
        <end position="32"/>
    </location>
</feature>
<dbReference type="GO" id="GO:0005634">
    <property type="term" value="C:nucleus"/>
    <property type="evidence" value="ECO:0000318"/>
    <property type="project" value="GO_Central"/>
</dbReference>
<sequence length="321" mass="32347">MQNQNPSEDDSTNKAPSDDTPHPTNNDNNNPPGESLIMKTVRQVLEELGGSRDDNDGGVGDGTPVAVALEVGGGGDGSGGDGGGVGGGPPVAMEASDGGDEDNDNEHSDSIGDSVPVAVAVKVGGRGGDNSGGGATVTVSVALSDGDYGGSNGSGGSPVAVAVAVGGGSTVMESVVVGTEGVQGRKRKTPLVRDPPTGRPTCPLCQKEFQTWKGAFGHMRAHPDRDYRGFFKPPVFGSPSSTQDQPPSDGKGDDSAKKSTGEDNTAEKGSASLPVRVPMFDLNELIEEDGSSHAAEPAEDMSTGEGKGSGFDLNEMPPAED</sequence>
<dbReference type="Proteomes" id="UP000008827">
    <property type="component" value="Chromosome 11"/>
</dbReference>
<dbReference type="HOGENOM" id="CLU_867155_0_0_1"/>
<feature type="compositionally biased region" description="Gly residues" evidence="1">
    <location>
        <begin position="71"/>
        <end position="89"/>
    </location>
</feature>
<dbReference type="GO" id="GO:0006355">
    <property type="term" value="P:regulation of DNA-templated transcription"/>
    <property type="evidence" value="ECO:0000318"/>
    <property type="project" value="GO_Central"/>
</dbReference>
<feature type="domain" description="C2H2-type" evidence="2">
    <location>
        <begin position="202"/>
        <end position="222"/>
    </location>
</feature>
<proteinExistence type="predicted"/>
<reference evidence="4" key="2">
    <citation type="submission" date="2018-02" db="UniProtKB">
        <authorList>
            <consortium name="EnsemblPlants"/>
        </authorList>
    </citation>
    <scope>IDENTIFICATION</scope>
    <source>
        <strain evidence="4">Williams 82</strain>
    </source>
</reference>
<dbReference type="PaxDb" id="3847-GLYMA11G09030.1"/>
<dbReference type="InterPro" id="IPR013087">
    <property type="entry name" value="Znf_C2H2_type"/>
</dbReference>
<feature type="compositionally biased region" description="Low complexity" evidence="1">
    <location>
        <begin position="238"/>
        <end position="249"/>
    </location>
</feature>
<keyword evidence="5" id="KW-1185">Reference proteome</keyword>
<dbReference type="GeneID" id="102670331"/>
<dbReference type="GO" id="GO:0003700">
    <property type="term" value="F:DNA-binding transcription factor activity"/>
    <property type="evidence" value="ECO:0000318"/>
    <property type="project" value="GO_Central"/>
</dbReference>
<dbReference type="OMA" id="STMKTPW"/>
<evidence type="ECO:0000256" key="1">
    <source>
        <dbReference type="SAM" id="MobiDB-lite"/>
    </source>
</evidence>
<organism evidence="4">
    <name type="scientific">Glycine max</name>
    <name type="common">Soybean</name>
    <name type="synonym">Glycine hispida</name>
    <dbReference type="NCBI Taxonomy" id="3847"/>
    <lineage>
        <taxon>Eukaryota</taxon>
        <taxon>Viridiplantae</taxon>
        <taxon>Streptophyta</taxon>
        <taxon>Embryophyta</taxon>
        <taxon>Tracheophyta</taxon>
        <taxon>Spermatophyta</taxon>
        <taxon>Magnoliopsida</taxon>
        <taxon>eudicotyledons</taxon>
        <taxon>Gunneridae</taxon>
        <taxon>Pentapetalae</taxon>
        <taxon>rosids</taxon>
        <taxon>fabids</taxon>
        <taxon>Fabales</taxon>
        <taxon>Fabaceae</taxon>
        <taxon>Papilionoideae</taxon>
        <taxon>50 kb inversion clade</taxon>
        <taxon>NPAAA clade</taxon>
        <taxon>indigoferoid/millettioid clade</taxon>
        <taxon>Phaseoleae</taxon>
        <taxon>Glycine</taxon>
        <taxon>Glycine subgen. Soja</taxon>
    </lineage>
</organism>
<feature type="region of interest" description="Disordered" evidence="1">
    <location>
        <begin position="1"/>
        <end position="113"/>
    </location>
</feature>
<name>I1LIA1_SOYBN</name>
<dbReference type="EnsemblPlants" id="KRH28907">
    <property type="protein sequence ID" value="KRH28907"/>
    <property type="gene ID" value="GLYMA_11G084900"/>
</dbReference>
<evidence type="ECO:0000313" key="3">
    <source>
        <dbReference type="EMBL" id="KRH28907.1"/>
    </source>
</evidence>
<reference evidence="3 4" key="1">
    <citation type="journal article" date="2010" name="Nature">
        <title>Genome sequence of the palaeopolyploid soybean.</title>
        <authorList>
            <person name="Schmutz J."/>
            <person name="Cannon S.B."/>
            <person name="Schlueter J."/>
            <person name="Ma J."/>
            <person name="Mitros T."/>
            <person name="Nelson W."/>
            <person name="Hyten D.L."/>
            <person name="Song Q."/>
            <person name="Thelen J.J."/>
            <person name="Cheng J."/>
            <person name="Xu D."/>
            <person name="Hellsten U."/>
            <person name="May G.D."/>
            <person name="Yu Y."/>
            <person name="Sakurai T."/>
            <person name="Umezawa T."/>
            <person name="Bhattacharyya M.K."/>
            <person name="Sandhu D."/>
            <person name="Valliyodan B."/>
            <person name="Lindquist E."/>
            <person name="Peto M."/>
            <person name="Grant D."/>
            <person name="Shu S."/>
            <person name="Goodstein D."/>
            <person name="Barry K."/>
            <person name="Futrell-Griggs M."/>
            <person name="Abernathy B."/>
            <person name="Du J."/>
            <person name="Tian Z."/>
            <person name="Zhu L."/>
            <person name="Gill N."/>
            <person name="Joshi T."/>
            <person name="Libault M."/>
            <person name="Sethuraman A."/>
            <person name="Zhang X.-C."/>
            <person name="Shinozaki K."/>
            <person name="Nguyen H.T."/>
            <person name="Wing R.A."/>
            <person name="Cregan P."/>
            <person name="Specht J."/>
            <person name="Grimwood J."/>
            <person name="Rokhsar D."/>
            <person name="Stacey G."/>
            <person name="Shoemaker R.C."/>
            <person name="Jackson S.A."/>
        </authorList>
    </citation>
    <scope>NUCLEOTIDE SEQUENCE [LARGE SCALE GENOMIC DNA]</scope>
    <source>
        <strain evidence="4">cv. Williams 82</strain>
        <tissue evidence="3">Callus</tissue>
    </source>
</reference>
<evidence type="ECO:0000259" key="2">
    <source>
        <dbReference type="PROSITE" id="PS00028"/>
    </source>
</evidence>
<accession>I1LIA1</accession>
<gene>
    <name evidence="4" type="primary">LOC102670331</name>
    <name evidence="3" type="ORF">GLYMA_11G084900</name>
</gene>